<comment type="caution">
    <text evidence="1">The sequence shown here is derived from an EMBL/GenBank/DDBJ whole genome shotgun (WGS) entry which is preliminary data.</text>
</comment>
<dbReference type="RefSeq" id="WP_308948775.1">
    <property type="nucleotide sequence ID" value="NZ_JARXHW010000006.1"/>
</dbReference>
<reference evidence="1 2" key="1">
    <citation type="submission" date="2023-04" db="EMBL/GenBank/DDBJ databases">
        <title>A novel bacteria isolated from coastal sediment.</title>
        <authorList>
            <person name="Liu X.-J."/>
            <person name="Du Z.-J."/>
        </authorList>
    </citation>
    <scope>NUCLEOTIDE SEQUENCE [LARGE SCALE GENOMIC DNA]</scope>
    <source>
        <strain evidence="1 2">SDUM461003</strain>
    </source>
</reference>
<evidence type="ECO:0000313" key="2">
    <source>
        <dbReference type="Proteomes" id="UP001225316"/>
    </source>
</evidence>
<evidence type="ECO:0000313" key="1">
    <source>
        <dbReference type="EMBL" id="MDQ8206667.1"/>
    </source>
</evidence>
<dbReference type="EMBL" id="JARXHW010000006">
    <property type="protein sequence ID" value="MDQ8206667.1"/>
    <property type="molecule type" value="Genomic_DNA"/>
</dbReference>
<dbReference type="NCBIfam" id="NF041064">
    <property type="entry name" value="DpdG"/>
    <property type="match status" value="1"/>
</dbReference>
<proteinExistence type="predicted"/>
<keyword evidence="2" id="KW-1185">Reference proteome</keyword>
<sequence>MSILNRPGDGNRSVLTVIYKLLLQEGPTDYDKIISLCAPDGVVDPKETRQTLNTWCDLGLLTKNADRVSINQDIKKADRSLHLLPKQAREHVLRSENNQRLWEVEDSKASDFCRATAWLLAQDVYTFDCNSWSEAQPRIHHQMGEDANLIAQNDTRWSGFKDWVTYLGFASNGRFPVSGSLLIDPTNAIRDSLPQVFGEIKTLQADQFLSGLADCLPVVDGGEYRDDLEERLKTATGEHAWHPQPSGQLSTSLSRAILRLESLGILKCENKSDAPVRMILTGRNGSIVGTYSHLTLLSNKI</sequence>
<organism evidence="1 2">
    <name type="scientific">Thalassobacterium maritimum</name>
    <dbReference type="NCBI Taxonomy" id="3041265"/>
    <lineage>
        <taxon>Bacteria</taxon>
        <taxon>Pseudomonadati</taxon>
        <taxon>Verrucomicrobiota</taxon>
        <taxon>Opitutia</taxon>
        <taxon>Puniceicoccales</taxon>
        <taxon>Coraliomargaritaceae</taxon>
        <taxon>Thalassobacterium</taxon>
    </lineage>
</organism>
<dbReference type="Proteomes" id="UP001225316">
    <property type="component" value="Unassembled WGS sequence"/>
</dbReference>
<dbReference type="InterPro" id="IPR049812">
    <property type="entry name" value="DpdG-like"/>
</dbReference>
<name>A0ABU1AR87_9BACT</name>
<protein>
    <submittedName>
        <fullName evidence="1">Protein DpdG</fullName>
    </submittedName>
</protein>
<accession>A0ABU1AR87</accession>
<gene>
    <name evidence="1" type="primary">dpdG</name>
    <name evidence="1" type="ORF">QEH52_04045</name>
</gene>